<evidence type="ECO:0000313" key="15">
    <source>
        <dbReference type="Proteomes" id="UP000234778"/>
    </source>
</evidence>
<feature type="compositionally biased region" description="Polar residues" evidence="10">
    <location>
        <begin position="1"/>
        <end position="30"/>
    </location>
</feature>
<keyword evidence="4 11" id="KW-0812">Transmembrane</keyword>
<dbReference type="GO" id="GO:0005524">
    <property type="term" value="F:ATP binding"/>
    <property type="evidence" value="ECO:0007669"/>
    <property type="project" value="UniProtKB-KW"/>
</dbReference>
<evidence type="ECO:0000256" key="9">
    <source>
        <dbReference type="ARBA" id="ARBA00061644"/>
    </source>
</evidence>
<dbReference type="InterPro" id="IPR036640">
    <property type="entry name" value="ABC1_TM_sf"/>
</dbReference>
<accession>A0A2I1KSL8</accession>
<dbReference type="Gene3D" id="3.40.50.300">
    <property type="entry name" value="P-loop containing nucleotide triphosphate hydrolases"/>
    <property type="match status" value="1"/>
</dbReference>
<dbReference type="GO" id="GO:0015421">
    <property type="term" value="F:ABC-type oligopeptide transporter activity"/>
    <property type="evidence" value="ECO:0007669"/>
    <property type="project" value="TreeGrafter"/>
</dbReference>
<evidence type="ECO:0000256" key="8">
    <source>
        <dbReference type="ARBA" id="ARBA00023136"/>
    </source>
</evidence>
<dbReference type="SUPFAM" id="SSF52540">
    <property type="entry name" value="P-loop containing nucleoside triphosphate hydrolases"/>
    <property type="match status" value="1"/>
</dbReference>
<dbReference type="GO" id="GO:0005886">
    <property type="term" value="C:plasma membrane"/>
    <property type="evidence" value="ECO:0007669"/>
    <property type="project" value="UniProtKB-SubCell"/>
</dbReference>
<dbReference type="Pfam" id="PF00005">
    <property type="entry name" value="ABC_tran"/>
    <property type="match status" value="1"/>
</dbReference>
<dbReference type="InterPro" id="IPR017871">
    <property type="entry name" value="ABC_transporter-like_CS"/>
</dbReference>
<feature type="region of interest" description="Disordered" evidence="10">
    <location>
        <begin position="1"/>
        <end position="56"/>
    </location>
</feature>
<evidence type="ECO:0000256" key="1">
    <source>
        <dbReference type="ARBA" id="ARBA00004651"/>
    </source>
</evidence>
<dbReference type="InterPro" id="IPR011527">
    <property type="entry name" value="ABC1_TM_dom"/>
</dbReference>
<feature type="transmembrane region" description="Helical" evidence="11">
    <location>
        <begin position="218"/>
        <end position="240"/>
    </location>
</feature>
<gene>
    <name evidence="14" type="ORF">CYJ26_07220</name>
</gene>
<evidence type="ECO:0000256" key="7">
    <source>
        <dbReference type="ARBA" id="ARBA00022989"/>
    </source>
</evidence>
<feature type="transmembrane region" description="Helical" evidence="11">
    <location>
        <begin position="307"/>
        <end position="329"/>
    </location>
</feature>
<evidence type="ECO:0000256" key="6">
    <source>
        <dbReference type="ARBA" id="ARBA00022840"/>
    </source>
</evidence>
<keyword evidence="2" id="KW-0813">Transport</keyword>
<dbReference type="InterPro" id="IPR003439">
    <property type="entry name" value="ABC_transporter-like_ATP-bd"/>
</dbReference>
<dbReference type="RefSeq" id="WP_101638200.1">
    <property type="nucleotide sequence ID" value="NZ_CP136961.1"/>
</dbReference>
<evidence type="ECO:0000256" key="4">
    <source>
        <dbReference type="ARBA" id="ARBA00022692"/>
    </source>
</evidence>
<comment type="subcellular location">
    <subcellularLocation>
        <location evidence="1">Cell membrane</location>
        <topology evidence="1">Multi-pass membrane protein</topology>
    </subcellularLocation>
</comment>
<dbReference type="InterPro" id="IPR039421">
    <property type="entry name" value="Type_1_exporter"/>
</dbReference>
<dbReference type="PROSITE" id="PS50929">
    <property type="entry name" value="ABC_TM1F"/>
    <property type="match status" value="1"/>
</dbReference>
<dbReference type="InterPro" id="IPR003593">
    <property type="entry name" value="AAA+_ATPase"/>
</dbReference>
<evidence type="ECO:0000259" key="12">
    <source>
        <dbReference type="PROSITE" id="PS50893"/>
    </source>
</evidence>
<reference evidence="14 15" key="1">
    <citation type="submission" date="2017-12" db="EMBL/GenBank/DDBJ databases">
        <title>Phylogenetic diversity of female urinary microbiome.</title>
        <authorList>
            <person name="Thomas-White K."/>
            <person name="Wolfe A.J."/>
        </authorList>
    </citation>
    <scope>NUCLEOTIDE SEQUENCE [LARGE SCALE GENOMIC DNA]</scope>
    <source>
        <strain evidence="14 15">UMB0319</strain>
    </source>
</reference>
<feature type="transmembrane region" description="Helical" evidence="11">
    <location>
        <begin position="80"/>
        <end position="101"/>
    </location>
</feature>
<organism evidence="14 15">
    <name type="scientific">Actinomyces urogenitalis</name>
    <dbReference type="NCBI Taxonomy" id="103621"/>
    <lineage>
        <taxon>Bacteria</taxon>
        <taxon>Bacillati</taxon>
        <taxon>Actinomycetota</taxon>
        <taxon>Actinomycetes</taxon>
        <taxon>Actinomycetales</taxon>
        <taxon>Actinomycetaceae</taxon>
        <taxon>Actinomyces</taxon>
    </lineage>
</organism>
<dbReference type="InterPro" id="IPR027417">
    <property type="entry name" value="P-loop_NTPase"/>
</dbReference>
<keyword evidence="3" id="KW-1003">Cell membrane</keyword>
<protein>
    <submittedName>
        <fullName evidence="14">ABC transporter ATP-binding protein</fullName>
    </submittedName>
</protein>
<comment type="caution">
    <text evidence="14">The sequence shown here is derived from an EMBL/GenBank/DDBJ whole genome shotgun (WGS) entry which is preliminary data.</text>
</comment>
<dbReference type="EMBL" id="PKHA01000006">
    <property type="protein sequence ID" value="PKY98597.1"/>
    <property type="molecule type" value="Genomic_DNA"/>
</dbReference>
<keyword evidence="7 11" id="KW-1133">Transmembrane helix</keyword>
<feature type="transmembrane region" description="Helical" evidence="11">
    <location>
        <begin position="190"/>
        <end position="212"/>
    </location>
</feature>
<evidence type="ECO:0000313" key="14">
    <source>
        <dbReference type="EMBL" id="PKY98597.1"/>
    </source>
</evidence>
<dbReference type="PANTHER" id="PTHR43394">
    <property type="entry name" value="ATP-DEPENDENT PERMEASE MDL1, MITOCHONDRIAL"/>
    <property type="match status" value="1"/>
</dbReference>
<dbReference type="Proteomes" id="UP000234778">
    <property type="component" value="Unassembled WGS sequence"/>
</dbReference>
<evidence type="ECO:0000256" key="11">
    <source>
        <dbReference type="SAM" id="Phobius"/>
    </source>
</evidence>
<dbReference type="Gene3D" id="1.20.1560.10">
    <property type="entry name" value="ABC transporter type 1, transmembrane domain"/>
    <property type="match status" value="1"/>
</dbReference>
<keyword evidence="8 11" id="KW-0472">Membrane</keyword>
<dbReference type="SMART" id="SM00382">
    <property type="entry name" value="AAA"/>
    <property type="match status" value="1"/>
</dbReference>
<dbReference type="PROSITE" id="PS00211">
    <property type="entry name" value="ABC_TRANSPORTER_1"/>
    <property type="match status" value="1"/>
</dbReference>
<evidence type="ECO:0000259" key="13">
    <source>
        <dbReference type="PROSITE" id="PS50929"/>
    </source>
</evidence>
<feature type="compositionally biased region" description="Low complexity" evidence="10">
    <location>
        <begin position="34"/>
        <end position="56"/>
    </location>
</feature>
<dbReference type="GeneID" id="81708718"/>
<keyword evidence="5" id="KW-0547">Nucleotide-binding</keyword>
<evidence type="ECO:0000256" key="5">
    <source>
        <dbReference type="ARBA" id="ARBA00022741"/>
    </source>
</evidence>
<evidence type="ECO:0000256" key="10">
    <source>
        <dbReference type="SAM" id="MobiDB-lite"/>
    </source>
</evidence>
<feature type="domain" description="ABC transmembrane type-1" evidence="13">
    <location>
        <begin position="84"/>
        <end position="364"/>
    </location>
</feature>
<evidence type="ECO:0000256" key="2">
    <source>
        <dbReference type="ARBA" id="ARBA00022448"/>
    </source>
</evidence>
<dbReference type="FunFam" id="3.40.50.300:FF:000299">
    <property type="entry name" value="ABC transporter ATP-binding protein/permease"/>
    <property type="match status" value="1"/>
</dbReference>
<sequence>MSRSATPGRTPENASSSAAPETAPQPSTSRDAAPQILPQTQGQPQTQQPPRATTRPTTRALVAWLVRATRPVLSPLAASAACRVIAQLLGVGLVALAAWGVVDAAQDVLAGRAPRLWQPVAGMAVLAVLKAAFRYGEQYLGHLVAFQCLEILRARLFTALAPRAPRVMITARTGDLLARATKDVDRIETFYAHTFAPAVSAVVVPVVVLTAAGVTTTLAVAGAAALTVLIAAVLVPTLGWGASRAASRRAVVARAELTQHVTDSVQGVREIVGYGRVAERLAATAEHDDDVAHAARPLILTVSARRLAVQLLVLLAPVLVLLVGAQAVLDGSVGLAALAAAAAAVARLGETVRGVEDLAGALSGALAAAERVHAVVTAAPELADGDGELRRGAHELRWESVTYAYPGGRRPVLHDVSLTAQAGAWTSLVGASGSGKTTVAHLALRFDDPQSGAVRVDGVALPEVSADSLRREVALVGQEEALLRGSVADNVRLAAPSATLDQVEQACRVACVHEEVMAMPGGYEAPLGERGASVSGGQRQRLALARALLAEPGVLVLDEFTSHLDPALDARVRQSVRAWARRHGTTVVEVTHRLERIGESDHVVVLDGGRVVQAGTPDRLLAEEDGPLARLVAREAG</sequence>
<dbReference type="GO" id="GO:0016887">
    <property type="term" value="F:ATP hydrolysis activity"/>
    <property type="evidence" value="ECO:0007669"/>
    <property type="project" value="InterPro"/>
</dbReference>
<dbReference type="SUPFAM" id="SSF90123">
    <property type="entry name" value="ABC transporter transmembrane region"/>
    <property type="match status" value="1"/>
</dbReference>
<evidence type="ECO:0000256" key="3">
    <source>
        <dbReference type="ARBA" id="ARBA00022475"/>
    </source>
</evidence>
<dbReference type="PROSITE" id="PS50893">
    <property type="entry name" value="ABC_TRANSPORTER_2"/>
    <property type="match status" value="1"/>
</dbReference>
<name>A0A2I1KSL8_9ACTO</name>
<dbReference type="Pfam" id="PF00664">
    <property type="entry name" value="ABC_membrane"/>
    <property type="match status" value="1"/>
</dbReference>
<feature type="transmembrane region" description="Helical" evidence="11">
    <location>
        <begin position="116"/>
        <end position="133"/>
    </location>
</feature>
<comment type="similarity">
    <text evidence="9">Belongs to the ABC transporter superfamily. Lipid exporter (TC 3.A.1.106) family.</text>
</comment>
<proteinExistence type="inferred from homology"/>
<dbReference type="AlphaFoldDB" id="A0A2I1KSL8"/>
<feature type="domain" description="ABC transporter" evidence="12">
    <location>
        <begin position="396"/>
        <end position="633"/>
    </location>
</feature>
<dbReference type="PANTHER" id="PTHR43394:SF1">
    <property type="entry name" value="ATP-BINDING CASSETTE SUB-FAMILY B MEMBER 10, MITOCHONDRIAL"/>
    <property type="match status" value="1"/>
</dbReference>
<keyword evidence="6 14" id="KW-0067">ATP-binding</keyword>